<evidence type="ECO:0000313" key="2">
    <source>
        <dbReference type="EMBL" id="KAK7598206.1"/>
    </source>
</evidence>
<dbReference type="AlphaFoldDB" id="A0AAN9Y7N0"/>
<evidence type="ECO:0000256" key="1">
    <source>
        <dbReference type="SAM" id="MobiDB-lite"/>
    </source>
</evidence>
<proteinExistence type="predicted"/>
<dbReference type="EMBL" id="JBBCAQ010000014">
    <property type="protein sequence ID" value="KAK7598206.1"/>
    <property type="molecule type" value="Genomic_DNA"/>
</dbReference>
<dbReference type="Proteomes" id="UP001367676">
    <property type="component" value="Unassembled WGS sequence"/>
</dbReference>
<keyword evidence="3" id="KW-1185">Reference proteome</keyword>
<sequence length="72" mass="8194">MIESLCFGSGGSVTLQNNIQLYLPIFFEFDGWIQNEEGKSGWPMLQTRLQRSPHENERTSTTSENQSSSTDH</sequence>
<evidence type="ECO:0000313" key="3">
    <source>
        <dbReference type="Proteomes" id="UP001367676"/>
    </source>
</evidence>
<feature type="compositionally biased region" description="Low complexity" evidence="1">
    <location>
        <begin position="59"/>
        <end position="72"/>
    </location>
</feature>
<gene>
    <name evidence="2" type="ORF">V9T40_006441</name>
</gene>
<name>A0AAN9Y7N0_9HEMI</name>
<protein>
    <submittedName>
        <fullName evidence="2">Uncharacterized protein</fullName>
    </submittedName>
</protein>
<accession>A0AAN9Y7N0</accession>
<reference evidence="2 3" key="1">
    <citation type="submission" date="2024-03" db="EMBL/GenBank/DDBJ databases">
        <title>Adaptation during the transition from Ophiocordyceps entomopathogen to insect associate is accompanied by gene loss and intensified selection.</title>
        <authorList>
            <person name="Ward C.M."/>
            <person name="Onetto C.A."/>
            <person name="Borneman A.R."/>
        </authorList>
    </citation>
    <scope>NUCLEOTIDE SEQUENCE [LARGE SCALE GENOMIC DNA]</scope>
    <source>
        <strain evidence="2">AWRI1</strain>
        <tissue evidence="2">Single Adult Female</tissue>
    </source>
</reference>
<organism evidence="2 3">
    <name type="scientific">Parthenolecanium corni</name>
    <dbReference type="NCBI Taxonomy" id="536013"/>
    <lineage>
        <taxon>Eukaryota</taxon>
        <taxon>Metazoa</taxon>
        <taxon>Ecdysozoa</taxon>
        <taxon>Arthropoda</taxon>
        <taxon>Hexapoda</taxon>
        <taxon>Insecta</taxon>
        <taxon>Pterygota</taxon>
        <taxon>Neoptera</taxon>
        <taxon>Paraneoptera</taxon>
        <taxon>Hemiptera</taxon>
        <taxon>Sternorrhyncha</taxon>
        <taxon>Coccoidea</taxon>
        <taxon>Coccidae</taxon>
        <taxon>Parthenolecanium</taxon>
    </lineage>
</organism>
<comment type="caution">
    <text evidence="2">The sequence shown here is derived from an EMBL/GenBank/DDBJ whole genome shotgun (WGS) entry which is preliminary data.</text>
</comment>
<feature type="region of interest" description="Disordered" evidence="1">
    <location>
        <begin position="43"/>
        <end position="72"/>
    </location>
</feature>